<dbReference type="EMBL" id="CP026952">
    <property type="protein sequence ID" value="AWB91663.1"/>
    <property type="molecule type" value="Genomic_DNA"/>
</dbReference>
<proteinExistence type="predicted"/>
<dbReference type="KEGG" id="aez:C3E78_05230"/>
<dbReference type="OrthoDB" id="9799036at2"/>
<accession>A0A2S0WJZ7</accession>
<dbReference type="RefSeq" id="WP_108577309.1">
    <property type="nucleotide sequence ID" value="NZ_CP026952.1"/>
</dbReference>
<name>A0A2S0WJZ7_9ACTN</name>
<accession>A0A5F2F049</accession>
<dbReference type="Proteomes" id="UP000244384">
    <property type="component" value="Chromosome"/>
</dbReference>
<sequence>MPADEISYELPMRWADLDSLNHVNNVVYLDYAAEARARLVDDGLALDDGAVSSLTVMFLRPMMLSRDPVTVVSTLGEGELTQDICVVKDGERTDFARVVTGLAPRVDATPRPVDAEPMAVRLRRSDLDASGAVRPAKVFELFQEIRVLDVSTRLGWLTPGSFVVGTSRVGFRRPIPWREEPYRAVDWISRVGNASFEIRCEITDGTHVLADSTTTLVGFDLAAQSSRRFGDVERSRLLELVQE</sequence>
<dbReference type="Gene3D" id="3.10.129.10">
    <property type="entry name" value="Hotdog Thioesterase"/>
    <property type="match status" value="2"/>
</dbReference>
<dbReference type="SUPFAM" id="SSF54637">
    <property type="entry name" value="Thioesterase/thiol ester dehydrase-isomerase"/>
    <property type="match status" value="2"/>
</dbReference>
<evidence type="ECO:0000313" key="2">
    <source>
        <dbReference type="Proteomes" id="UP000244384"/>
    </source>
</evidence>
<dbReference type="GO" id="GO:0047617">
    <property type="term" value="F:fatty acyl-CoA hydrolase activity"/>
    <property type="evidence" value="ECO:0007669"/>
    <property type="project" value="TreeGrafter"/>
</dbReference>
<gene>
    <name evidence="1" type="ORF">C3E78_05230</name>
</gene>
<dbReference type="Pfam" id="PF13279">
    <property type="entry name" value="4HBT_2"/>
    <property type="match status" value="1"/>
</dbReference>
<dbReference type="InterPro" id="IPR050563">
    <property type="entry name" value="4-hydroxybenzoyl-CoA_TE"/>
</dbReference>
<dbReference type="PANTHER" id="PTHR31793:SF24">
    <property type="entry name" value="LONG-CHAIN ACYL-COA THIOESTERASE FADM"/>
    <property type="match status" value="1"/>
</dbReference>
<reference evidence="2" key="1">
    <citation type="submission" date="2018-01" db="EMBL/GenBank/DDBJ databases">
        <authorList>
            <person name="Li J."/>
        </authorList>
    </citation>
    <scope>NUCLEOTIDE SEQUENCE [LARGE SCALE GENOMIC DNA]</scope>
    <source>
        <strain evidence="2">592</strain>
    </source>
</reference>
<dbReference type="InterPro" id="IPR029069">
    <property type="entry name" value="HotDog_dom_sf"/>
</dbReference>
<organism evidence="1 2">
    <name type="scientific">Aeromicrobium chenweiae</name>
    <dbReference type="NCBI Taxonomy" id="2079793"/>
    <lineage>
        <taxon>Bacteria</taxon>
        <taxon>Bacillati</taxon>
        <taxon>Actinomycetota</taxon>
        <taxon>Actinomycetes</taxon>
        <taxon>Propionibacteriales</taxon>
        <taxon>Nocardioidaceae</taxon>
        <taxon>Aeromicrobium</taxon>
    </lineage>
</organism>
<protein>
    <submittedName>
        <fullName evidence="1">Uncharacterized protein</fullName>
    </submittedName>
</protein>
<evidence type="ECO:0000313" key="1">
    <source>
        <dbReference type="EMBL" id="AWB91663.1"/>
    </source>
</evidence>
<dbReference type="PANTHER" id="PTHR31793">
    <property type="entry name" value="4-HYDROXYBENZOYL-COA THIOESTERASE FAMILY MEMBER"/>
    <property type="match status" value="1"/>
</dbReference>
<keyword evidence="2" id="KW-1185">Reference proteome</keyword>
<dbReference type="AlphaFoldDB" id="A0A2S0WJZ7"/>